<accession>U3LW86</accession>
<name>U3LW86_BORTU</name>
<evidence type="ECO:0000313" key="1">
    <source>
        <dbReference type="EMBL" id="AGN32386.1"/>
    </source>
</evidence>
<dbReference type="PROSITE" id="PS51257">
    <property type="entry name" value="PROKAR_LIPOPROTEIN"/>
    <property type="match status" value="1"/>
</dbReference>
<sequence>MWFVRRVDMKNFGIIVLFLSTLTLSCKFYDTGSTSYWSVDNDGFVQGTKSFVDSPLRKPDRFDQEVSAGGKKIEKAVSRNLRVAGGQRQGIADDGIGVAGVREAGGVLKDAGNAVQRDVDGSGEGIKNDVIQNPGSVGVQVAVGSADTGADSGQEAGKVFQNLGDTGTQSIQRVVSSSDLNSDLGVGNKDGISTNGMSTNHVTENENSINSITSTSSGLNTALQMAGTSTRTSGYEGEITTNTQDRTFVETGTQDSKAQYSDFSDQDIRDKVLGSVVGGVVDNVMSGIDNVIQGAGTFATAAMQGVGTVIDVLQDVGTFVISDIQNMGARMLFGTGENSSVASEGSESVMSLSSNDSSEAKDVTVVLSSDVTSKGNDVAVGLSSDETQVIGRLEKYLQSAIKINGRSDSDQSNLESGRKKFFNWLKTSDTNASKRKELVQDLQKVFDLIKEKSSDSTELKHWVQSIVDRIEDKSTIVDIDSDDELNNDKEVDFLIENTLASRDYSGFAVSLLFQSLADTLYDSDNNRDKSEEQIFQDLRKVFSDSSDKSEGVLGFKSKIEATN</sequence>
<proteinExistence type="predicted"/>
<dbReference type="AlphaFoldDB" id="U3LW86"/>
<dbReference type="EMBL" id="KC845530">
    <property type="protein sequence ID" value="AGN32386.1"/>
    <property type="molecule type" value="Genomic_DNA"/>
</dbReference>
<reference evidence="1" key="1">
    <citation type="journal article" date="2013" name="PLoS Negl. Trop. Dis.">
        <title>Sequence Analysis and Serological Responses against Borrelia turicatae BipA, a Putative Species-Specific Antigen.</title>
        <authorList>
            <person name="Lopez J.E."/>
            <person name="Wilder H.K."/>
            <person name="Boyle W."/>
            <person name="Drumheller L.B."/>
            <person name="Thornton J.A."/>
            <person name="Willeford B."/>
            <person name="Morgan T.W."/>
            <person name="Varela-Stokes A."/>
        </authorList>
    </citation>
    <scope>NUCLEOTIDE SEQUENCE</scope>
    <source>
        <strain evidence="1">TCB-2</strain>
    </source>
</reference>
<gene>
    <name evidence="1" type="primary">bipA</name>
</gene>
<protein>
    <submittedName>
        <fullName evidence="1">Immunogenic protein A</fullName>
    </submittedName>
</protein>
<organism evidence="1">
    <name type="scientific">Borrelia turicatae</name>
    <dbReference type="NCBI Taxonomy" id="142"/>
    <lineage>
        <taxon>Bacteria</taxon>
        <taxon>Pseudomonadati</taxon>
        <taxon>Spirochaetota</taxon>
        <taxon>Spirochaetia</taxon>
        <taxon>Spirochaetales</taxon>
        <taxon>Borreliaceae</taxon>
        <taxon>Borrelia</taxon>
    </lineage>
</organism>